<accession>A0A934TZ63</accession>
<name>A0A934TZ63_9FIRM</name>
<evidence type="ECO:0000313" key="2">
    <source>
        <dbReference type="EMBL" id="MBK6088277.1"/>
    </source>
</evidence>
<dbReference type="Proteomes" id="UP000633365">
    <property type="component" value="Unassembled WGS sequence"/>
</dbReference>
<dbReference type="InterPro" id="IPR025960">
    <property type="entry name" value="RVT_N"/>
</dbReference>
<dbReference type="PROSITE" id="PS50878">
    <property type="entry name" value="RT_POL"/>
    <property type="match status" value="1"/>
</dbReference>
<feature type="domain" description="Reverse transcriptase" evidence="1">
    <location>
        <begin position="119"/>
        <end position="343"/>
    </location>
</feature>
<dbReference type="Gene3D" id="3.30.70.270">
    <property type="match status" value="1"/>
</dbReference>
<evidence type="ECO:0000313" key="3">
    <source>
        <dbReference type="Proteomes" id="UP000633365"/>
    </source>
</evidence>
<dbReference type="PANTHER" id="PTHR34047">
    <property type="entry name" value="NUCLEAR INTRON MATURASE 1, MITOCHONDRIAL-RELATED"/>
    <property type="match status" value="1"/>
</dbReference>
<dbReference type="RefSeq" id="WP_207752142.1">
    <property type="nucleotide sequence ID" value="NZ_JAEQMG010000048.1"/>
</dbReference>
<evidence type="ECO:0000259" key="1">
    <source>
        <dbReference type="PROSITE" id="PS50878"/>
    </source>
</evidence>
<keyword evidence="3" id="KW-1185">Reference proteome</keyword>
<dbReference type="EMBL" id="JAEQMG010000048">
    <property type="protein sequence ID" value="MBK6088277.1"/>
    <property type="molecule type" value="Genomic_DNA"/>
</dbReference>
<dbReference type="CDD" id="cd01651">
    <property type="entry name" value="RT_G2_intron"/>
    <property type="match status" value="1"/>
</dbReference>
<keyword evidence="2" id="KW-0695">RNA-directed DNA polymerase</keyword>
<keyword evidence="2" id="KW-0548">Nucleotidyltransferase</keyword>
<sequence length="429" mass="48772">MLQESEMIILQKAHNAPGQNFLNKGSEQNGRPYASCDAEQRWLGFDFKSAERLVRKLQGRIDKALLTGEFDKVSYLQNLIVHSYSAKMLAVKIVTTNNGKYTSGIDNVLWLSHEDKYNATLSLNRRGYVPRPLRRIYIPKRNGKVRPLSIPTMKDRAMQTLYKFALEPISELLADEHSYGFRPKRSTRDALIRCHNILYNQEDCRWVLKADVQSCFDNLSHEWIMENIPIDKEILWKFLKCGVVHHGRKYTTKCGVPQGGAISPMICNMALDGLEQRLTDSLQDTEFIRYADDILVLSPYAGKLGKAIGIINEFLSVRGLSLSKEKTIITEANKGFSFLGWSIKTGEELPLIVADRSNIESLFEKARDIIFGYDELSDVLNKLEPITKGWAGYHKGVVPEEFLKDVARALQDIIGSVNDGIYPNLSQFF</sequence>
<dbReference type="InterPro" id="IPR051083">
    <property type="entry name" value="GrpII_Intron_Splice-Mob/Def"/>
</dbReference>
<dbReference type="InterPro" id="IPR000477">
    <property type="entry name" value="RT_dom"/>
</dbReference>
<comment type="caution">
    <text evidence="2">The sequence shown here is derived from an EMBL/GenBank/DDBJ whole genome shotgun (WGS) entry which is preliminary data.</text>
</comment>
<dbReference type="InterPro" id="IPR043502">
    <property type="entry name" value="DNA/RNA_pol_sf"/>
</dbReference>
<dbReference type="InterPro" id="IPR043128">
    <property type="entry name" value="Rev_trsase/Diguanyl_cyclase"/>
</dbReference>
<dbReference type="Pfam" id="PF00078">
    <property type="entry name" value="RVT_1"/>
    <property type="match status" value="1"/>
</dbReference>
<dbReference type="PANTHER" id="PTHR34047:SF8">
    <property type="entry name" value="PROTEIN YKFC"/>
    <property type="match status" value="1"/>
</dbReference>
<keyword evidence="2" id="KW-0808">Transferase</keyword>
<proteinExistence type="predicted"/>
<dbReference type="AlphaFoldDB" id="A0A934TZ63"/>
<dbReference type="GO" id="GO:0003964">
    <property type="term" value="F:RNA-directed DNA polymerase activity"/>
    <property type="evidence" value="ECO:0007669"/>
    <property type="project" value="UniProtKB-KW"/>
</dbReference>
<reference evidence="2" key="1">
    <citation type="submission" date="2021-01" db="EMBL/GenBank/DDBJ databases">
        <title>Genome public.</title>
        <authorList>
            <person name="Liu C."/>
            <person name="Sun Q."/>
        </authorList>
    </citation>
    <scope>NUCLEOTIDE SEQUENCE</scope>
    <source>
        <strain evidence="2">M6</strain>
    </source>
</reference>
<dbReference type="Gene3D" id="3.10.10.10">
    <property type="entry name" value="HIV Type 1 Reverse Transcriptase, subunit A, domain 1"/>
    <property type="match status" value="1"/>
</dbReference>
<organism evidence="2 3">
    <name type="scientific">Ruminococcus difficilis</name>
    <dbReference type="NCBI Taxonomy" id="2763069"/>
    <lineage>
        <taxon>Bacteria</taxon>
        <taxon>Bacillati</taxon>
        <taxon>Bacillota</taxon>
        <taxon>Clostridia</taxon>
        <taxon>Eubacteriales</taxon>
        <taxon>Oscillospiraceae</taxon>
        <taxon>Ruminococcus</taxon>
    </lineage>
</organism>
<dbReference type="SUPFAM" id="SSF56672">
    <property type="entry name" value="DNA/RNA polymerases"/>
    <property type="match status" value="1"/>
</dbReference>
<protein>
    <submittedName>
        <fullName evidence="2">Reverse transcriptase N-terminal domain-containing protein</fullName>
    </submittedName>
</protein>
<gene>
    <name evidence="2" type="ORF">JKK62_06340</name>
</gene>
<dbReference type="Pfam" id="PF13655">
    <property type="entry name" value="RVT_N"/>
    <property type="match status" value="1"/>
</dbReference>